<dbReference type="InterPro" id="IPR030916">
    <property type="entry name" value="ELWxxDGT_rpt"/>
</dbReference>
<feature type="transmembrane region" description="Helical" evidence="2">
    <location>
        <begin position="31"/>
        <end position="51"/>
    </location>
</feature>
<keyword evidence="2" id="KW-0472">Membrane</keyword>
<dbReference type="SUPFAM" id="SSF56988">
    <property type="entry name" value="Anthrax protective antigen"/>
    <property type="match status" value="2"/>
</dbReference>
<dbReference type="SMART" id="SM00758">
    <property type="entry name" value="PA14"/>
    <property type="match status" value="2"/>
</dbReference>
<protein>
    <submittedName>
        <fullName evidence="4">T9SS type A sorting domain-containing protein</fullName>
    </submittedName>
</protein>
<dbReference type="PANTHER" id="PTHR46769">
    <property type="entry name" value="POLYCYSTIC KIDNEY AND HEPATIC DISEASE 1 (AUTOSOMAL RECESSIVE)-LIKE 1"/>
    <property type="match status" value="1"/>
</dbReference>
<evidence type="ECO:0000259" key="3">
    <source>
        <dbReference type="PROSITE" id="PS51820"/>
    </source>
</evidence>
<accession>A0A6C0GSF1</accession>
<keyword evidence="2" id="KW-0812">Transmembrane</keyword>
<keyword evidence="2" id="KW-1133">Transmembrane helix</keyword>
<dbReference type="KEGG" id="rhoz:GXP67_29250"/>
<dbReference type="NCBIfam" id="TIGR04534">
    <property type="entry name" value="ELWxxDGT_rpt"/>
    <property type="match status" value="1"/>
</dbReference>
<evidence type="ECO:0000313" key="4">
    <source>
        <dbReference type="EMBL" id="QHT70452.1"/>
    </source>
</evidence>
<dbReference type="InterPro" id="IPR052387">
    <property type="entry name" value="Fibrocystin"/>
</dbReference>
<feature type="domain" description="PA14" evidence="3">
    <location>
        <begin position="966"/>
        <end position="1122"/>
    </location>
</feature>
<organism evidence="4 5">
    <name type="scientific">Rhodocytophaga rosea</name>
    <dbReference type="NCBI Taxonomy" id="2704465"/>
    <lineage>
        <taxon>Bacteria</taxon>
        <taxon>Pseudomonadati</taxon>
        <taxon>Bacteroidota</taxon>
        <taxon>Cytophagia</taxon>
        <taxon>Cytophagales</taxon>
        <taxon>Rhodocytophagaceae</taxon>
        <taxon>Rhodocytophaga</taxon>
    </lineage>
</organism>
<sequence>MKTLLIFSIGFLRRLIKYGRGFLGKTPIPFFSLSCFVLLATFLLFLPFITYSQPTLVKDINKIPLSVIAPLHLTSFNGVLYFSAESSLHGRELWRSDGTDAGTYLLRDITTGINSSSPSMFTVVNNTLYFVANEIHKEDYINNKFEHHYELWKTDGTPQGTIQVGYFPMQSPQINLYNAYPKLQLVATNNALYFTVNNAPAGYELWKTQGSNTGKVLDVSGDPYNPFPNAYQIGAASNYIYFTASGNTTGFALWRTNGSTAGTVLVKESNTIYGITSLTAVGDILYFAFQDPNGQELWKSNGTPQGTQVVKATKTALGGLFNANGLLYFTIETSATTQLWKSNGTAAGTVLVKDGLVFPSIQTVVGNTIYFISSFQLWKTDGTTAGTVMLKSFEQESYVSIQTSAVNNTLYVRVYVYATYELSLWKSEGTSQSTTLIQEFNPSENNVFSPFLVTLRESVYFVSEESLWKSNGTPTSTQPLYPVVLNANQGSHPSSMLNVNGLIYFIAGDGVSGFALLKTNGSEANTVLVKQNGGTGPVQKANLLTYNNSTVYFQVTSYNMENQLVNVQLWKSDGTNASTVLIKTFDTGIIGESRYWNGYLYFFTGKQLWKSNGTPLGTALVKNVNTEFIGLLTVWNNALYFRDENALWKSDGTSQGTIVLKNIDGDGIANFTPGNGLLYFTDYATGLWKTDGTPAGTVSFGPKILGINSMVFFKSALYFSAAENLYKSNGTTAGTSIIKTIVKYDENNVENLTVVGNSLYFTFLSISSDLTSYNELWKSDGTPAGTQVVKLVRAQNLKAVNNTLLFEISRVLNGKSANQLWRSNGTSANTSLVAELSVQLTYSAIAANSFYFSGNDGNRGYELWKYDVEACMQAPVTNLLLIGSTVCVGENGKITIKGSQTSFTYQAYFNNGSPAGTAIMGGGDITLTIPAVSLNTGNNIFTIKAGGCVLTPLTNSATITFTATCATSCSATGSILQEKWLNITGSSVSAIPVNTAPSSSTQLTSFETTSNTGDNYGERIRGYLCVPTTGSYTFYIAGDDKCELYLSSDDDPAKKARIASVPYYTGLKVWNKYPEQKSVAISLVAGKKYYIEALHKEATGGDNVAVGWQTSSTAAISVITGSYLSPYIPQGAGKISREFWANVTGYQVSNIPLTIAPTTTNELTIFETAANQGNTYGQRFRGYIHPQVSGNYQFFVAGDDKAELWLSSDEDPAKKTKVASITAPTSLRQWNKYASQQSALIALVAGKKYYIEALHKENSGDDNISVGWQLPSQTTISVITGTYLSPFLASPTANIARVAVEESFESNLSLYPNPFESKLSLTSSHQDKLYISIVDNLGRTVYQSTIQGTQAELNLAHLKVGVYMMKISAEDGSTQVMKVVKK</sequence>
<proteinExistence type="predicted"/>
<keyword evidence="5" id="KW-1185">Reference proteome</keyword>
<keyword evidence="1" id="KW-0732">Signal</keyword>
<dbReference type="NCBIfam" id="TIGR04183">
    <property type="entry name" value="Por_Secre_tail"/>
    <property type="match status" value="1"/>
</dbReference>
<reference evidence="4 5" key="1">
    <citation type="submission" date="2020-01" db="EMBL/GenBank/DDBJ databases">
        <authorList>
            <person name="Kim M.K."/>
        </authorList>
    </citation>
    <scope>NUCLEOTIDE SEQUENCE [LARGE SCALE GENOMIC DNA]</scope>
    <source>
        <strain evidence="4 5">172606-1</strain>
    </source>
</reference>
<dbReference type="Proteomes" id="UP000480178">
    <property type="component" value="Chromosome"/>
</dbReference>
<evidence type="ECO:0000256" key="1">
    <source>
        <dbReference type="ARBA" id="ARBA00022729"/>
    </source>
</evidence>
<evidence type="ECO:0000256" key="2">
    <source>
        <dbReference type="SAM" id="Phobius"/>
    </source>
</evidence>
<evidence type="ECO:0000313" key="5">
    <source>
        <dbReference type="Proteomes" id="UP000480178"/>
    </source>
</evidence>
<dbReference type="Pfam" id="PF18962">
    <property type="entry name" value="Por_Secre_tail"/>
    <property type="match status" value="1"/>
</dbReference>
<dbReference type="RefSeq" id="WP_162446429.1">
    <property type="nucleotide sequence ID" value="NZ_CP048222.1"/>
</dbReference>
<gene>
    <name evidence="4" type="ORF">GXP67_29250</name>
</gene>
<dbReference type="InterPro" id="IPR011658">
    <property type="entry name" value="PA14_dom"/>
</dbReference>
<name>A0A6C0GSF1_9BACT</name>
<feature type="domain" description="PA14" evidence="3">
    <location>
        <begin position="1130"/>
        <end position="1283"/>
    </location>
</feature>
<dbReference type="PROSITE" id="PS51820">
    <property type="entry name" value="PA14"/>
    <property type="match status" value="2"/>
</dbReference>
<dbReference type="PANTHER" id="PTHR46769:SF2">
    <property type="entry name" value="FIBROCYSTIN-L ISOFORM 2 PRECURSOR-RELATED"/>
    <property type="match status" value="1"/>
</dbReference>
<dbReference type="Gene3D" id="2.60.120.1560">
    <property type="match status" value="2"/>
</dbReference>
<dbReference type="EMBL" id="CP048222">
    <property type="protein sequence ID" value="QHT70452.1"/>
    <property type="molecule type" value="Genomic_DNA"/>
</dbReference>
<dbReference type="Pfam" id="PF07691">
    <property type="entry name" value="PA14"/>
    <property type="match status" value="2"/>
</dbReference>
<dbReference type="InterPro" id="IPR037524">
    <property type="entry name" value="PA14/GLEYA"/>
</dbReference>
<dbReference type="InterPro" id="IPR026444">
    <property type="entry name" value="Secre_tail"/>
</dbReference>